<organism evidence="4">
    <name type="scientific">Arthroderma gypseum (strain ATCC MYA-4604 / CBS 118893)</name>
    <name type="common">Microsporum gypseum</name>
    <dbReference type="NCBI Taxonomy" id="535722"/>
    <lineage>
        <taxon>Eukaryota</taxon>
        <taxon>Fungi</taxon>
        <taxon>Dikarya</taxon>
        <taxon>Ascomycota</taxon>
        <taxon>Pezizomycotina</taxon>
        <taxon>Eurotiomycetes</taxon>
        <taxon>Eurotiomycetidae</taxon>
        <taxon>Onygenales</taxon>
        <taxon>Arthrodermataceae</taxon>
        <taxon>Nannizzia</taxon>
    </lineage>
</organism>
<evidence type="ECO:0000313" key="4">
    <source>
        <dbReference type="Proteomes" id="UP000002669"/>
    </source>
</evidence>
<dbReference type="OMA" id="GPYLATK"/>
<reference evidence="4" key="1">
    <citation type="journal article" date="2012" name="MBio">
        <title>Comparative genome analysis of Trichophyton rubrum and related dermatophytes reveals candidate genes involved in infection.</title>
        <authorList>
            <person name="Martinez D.A."/>
            <person name="Oliver B.G."/>
            <person name="Graeser Y."/>
            <person name="Goldberg J.M."/>
            <person name="Li W."/>
            <person name="Martinez-Rossi N.M."/>
            <person name="Monod M."/>
            <person name="Shelest E."/>
            <person name="Barton R.C."/>
            <person name="Birch E."/>
            <person name="Brakhage A.A."/>
            <person name="Chen Z."/>
            <person name="Gurr S.J."/>
            <person name="Heiman D."/>
            <person name="Heitman J."/>
            <person name="Kosti I."/>
            <person name="Rossi A."/>
            <person name="Saif S."/>
            <person name="Samalova M."/>
            <person name="Saunders C.W."/>
            <person name="Shea T."/>
            <person name="Summerbell R.C."/>
            <person name="Xu J."/>
            <person name="Young S."/>
            <person name="Zeng Q."/>
            <person name="Birren B.W."/>
            <person name="Cuomo C.A."/>
            <person name="White T.C."/>
        </authorList>
    </citation>
    <scope>NUCLEOTIDE SEQUENCE [LARGE SCALE GENOMIC DNA]</scope>
    <source>
        <strain evidence="4">ATCC MYA-4604 / CBS 118893</strain>
    </source>
</reference>
<proteinExistence type="inferred from homology"/>
<dbReference type="VEuPathDB" id="FungiDB:MGYG_07164"/>
<dbReference type="Gene3D" id="3.40.50.720">
    <property type="entry name" value="NAD(P)-binding Rossmann-like Domain"/>
    <property type="match status" value="1"/>
</dbReference>
<dbReference type="OrthoDB" id="9876299at2759"/>
<evidence type="ECO:0000313" key="3">
    <source>
        <dbReference type="EMBL" id="EFR04157.1"/>
    </source>
</evidence>
<dbReference type="Pfam" id="PF00106">
    <property type="entry name" value="adh_short"/>
    <property type="match status" value="1"/>
</dbReference>
<dbReference type="PANTHER" id="PTHR43544:SF12">
    <property type="entry name" value="NAD(P)-BINDING ROSSMANN-FOLD SUPERFAMILY PROTEIN"/>
    <property type="match status" value="1"/>
</dbReference>
<dbReference type="HOGENOM" id="CLU_010194_9_1_1"/>
<keyword evidence="4" id="KW-1185">Reference proteome</keyword>
<evidence type="ECO:0000256" key="2">
    <source>
        <dbReference type="RuleBase" id="RU000363"/>
    </source>
</evidence>
<dbReference type="EMBL" id="DS989827">
    <property type="protein sequence ID" value="EFR04157.1"/>
    <property type="molecule type" value="Genomic_DNA"/>
</dbReference>
<dbReference type="PANTHER" id="PTHR43544">
    <property type="entry name" value="SHORT-CHAIN DEHYDROGENASE/REDUCTASE"/>
    <property type="match status" value="1"/>
</dbReference>
<comment type="similarity">
    <text evidence="1 2">Belongs to the short-chain dehydrogenases/reductases (SDR) family.</text>
</comment>
<dbReference type="RefSeq" id="XP_003171165.1">
    <property type="nucleotide sequence ID" value="XM_003171117.1"/>
</dbReference>
<sequence length="253" mass="27971">MAPKKVLIIDIISGANRGIGLGLSQKFHEEGWTVFGSIRPETRNDPSVNDLKRWATKIFEIDYRVEASISGAAEQYGSDSLDCLINCAGVSRGPEPWTAYESSLLTEWFQIMVIGPYLATKYFQKSLEASSAGKIANISSILGSISCEAHDLEVVMLTELTEAVTNTGEKFGYRMVKAALNQQTRTIAMAFKEDEVDITMMSIHPGPVPTHLSRWYGRISVEESANGIYSVIDQVGLAQTGEFWSWTGQKLEF</sequence>
<dbReference type="GO" id="GO:0016491">
    <property type="term" value="F:oxidoreductase activity"/>
    <property type="evidence" value="ECO:0007669"/>
    <property type="project" value="TreeGrafter"/>
</dbReference>
<protein>
    <submittedName>
        <fullName evidence="3">Short chain dehydrogenase</fullName>
    </submittedName>
</protein>
<dbReference type="InterPro" id="IPR051468">
    <property type="entry name" value="Fungal_SecMetab_SDRs"/>
</dbReference>
<dbReference type="GeneID" id="10026414"/>
<evidence type="ECO:0000256" key="1">
    <source>
        <dbReference type="ARBA" id="ARBA00006484"/>
    </source>
</evidence>
<dbReference type="PRINTS" id="PR00080">
    <property type="entry name" value="SDRFAMILY"/>
</dbReference>
<dbReference type="InterPro" id="IPR002347">
    <property type="entry name" value="SDR_fam"/>
</dbReference>
<dbReference type="AlphaFoldDB" id="E4V292"/>
<dbReference type="InParanoid" id="E4V292"/>
<name>E4V292_ARTGP</name>
<dbReference type="Proteomes" id="UP000002669">
    <property type="component" value="Unassembled WGS sequence"/>
</dbReference>
<dbReference type="InterPro" id="IPR036291">
    <property type="entry name" value="NAD(P)-bd_dom_sf"/>
</dbReference>
<dbReference type="SUPFAM" id="SSF51735">
    <property type="entry name" value="NAD(P)-binding Rossmann-fold domains"/>
    <property type="match status" value="1"/>
</dbReference>
<dbReference type="GO" id="GO:0005737">
    <property type="term" value="C:cytoplasm"/>
    <property type="evidence" value="ECO:0007669"/>
    <property type="project" value="TreeGrafter"/>
</dbReference>
<accession>E4V292</accession>
<dbReference type="PRINTS" id="PR00081">
    <property type="entry name" value="GDHRDH"/>
</dbReference>
<dbReference type="eggNOG" id="KOG1611">
    <property type="taxonomic scope" value="Eukaryota"/>
</dbReference>
<gene>
    <name evidence="3" type="ORF">MGYG_07164</name>
</gene>